<dbReference type="AlphaFoldDB" id="A0A511USM3"/>
<dbReference type="EMBL" id="BJXV01000025">
    <property type="protein sequence ID" value="GEN29575.1"/>
    <property type="molecule type" value="Genomic_DNA"/>
</dbReference>
<organism evidence="4 5">
    <name type="scientific">Halovibrio variabilis</name>
    <dbReference type="NCBI Taxonomy" id="31910"/>
    <lineage>
        <taxon>Bacteria</taxon>
        <taxon>Pseudomonadati</taxon>
        <taxon>Pseudomonadota</taxon>
        <taxon>Gammaproteobacteria</taxon>
        <taxon>Oceanospirillales</taxon>
        <taxon>Halomonadaceae</taxon>
        <taxon>Halovibrio</taxon>
    </lineage>
</organism>
<dbReference type="PANTHER" id="PTHR43318">
    <property type="entry name" value="UDP-N-ACETYLGLUCOSAMINE 4,6-DEHYDRATASE"/>
    <property type="match status" value="1"/>
</dbReference>
<protein>
    <submittedName>
        <fullName evidence="4">Nucleoside-diphosphate sugar epimerase</fullName>
    </submittedName>
</protein>
<dbReference type="SUPFAM" id="SSF51735">
    <property type="entry name" value="NAD(P)-binding Rossmann-fold domains"/>
    <property type="match status" value="2"/>
</dbReference>
<feature type="domain" description="Polysaccharide biosynthesis protein CapD-like" evidence="3">
    <location>
        <begin position="284"/>
        <end position="594"/>
    </location>
</feature>
<comment type="similarity">
    <text evidence="1">Belongs to the polysaccharide synthase family.</text>
</comment>
<evidence type="ECO:0000256" key="1">
    <source>
        <dbReference type="ARBA" id="ARBA00007430"/>
    </source>
</evidence>
<reference evidence="4 5" key="1">
    <citation type="submission" date="2019-07" db="EMBL/GenBank/DDBJ databases">
        <title>Whole genome shotgun sequence of Halomonas variabilis NBRC 102410.</title>
        <authorList>
            <person name="Hosoyama A."/>
            <person name="Uohara A."/>
            <person name="Ohji S."/>
            <person name="Ichikawa N."/>
        </authorList>
    </citation>
    <scope>NUCLEOTIDE SEQUENCE [LARGE SCALE GENOMIC DNA]</scope>
    <source>
        <strain evidence="4 5">NBRC 102410</strain>
    </source>
</reference>
<dbReference type="CDD" id="cd05237">
    <property type="entry name" value="UDP_invert_4-6DH_SDR_e"/>
    <property type="match status" value="1"/>
</dbReference>
<dbReference type="PANTHER" id="PTHR43318:SF1">
    <property type="entry name" value="POLYSACCHARIDE BIOSYNTHESIS PROTEIN EPSC-RELATED"/>
    <property type="match status" value="1"/>
</dbReference>
<keyword evidence="5" id="KW-1185">Reference proteome</keyword>
<dbReference type="InterPro" id="IPR051203">
    <property type="entry name" value="Polysaccharide_Synthase-Rel"/>
</dbReference>
<feature type="transmembrane region" description="Helical" evidence="2">
    <location>
        <begin position="115"/>
        <end position="136"/>
    </location>
</feature>
<dbReference type="Proteomes" id="UP000321303">
    <property type="component" value="Unassembled WGS sequence"/>
</dbReference>
<proteinExistence type="inferred from homology"/>
<gene>
    <name evidence="4" type="primary">wbfY</name>
    <name evidence="4" type="ORF">HVA01_32210</name>
</gene>
<keyword evidence="2" id="KW-0472">Membrane</keyword>
<keyword evidence="2" id="KW-1133">Transmembrane helix</keyword>
<dbReference type="InterPro" id="IPR003869">
    <property type="entry name" value="Polysac_CapD-like"/>
</dbReference>
<feature type="transmembrane region" description="Helical" evidence="2">
    <location>
        <begin position="52"/>
        <end position="71"/>
    </location>
</feature>
<dbReference type="Pfam" id="PF02719">
    <property type="entry name" value="Polysacc_synt_2"/>
    <property type="match status" value="1"/>
</dbReference>
<comment type="caution">
    <text evidence="4">The sequence shown here is derived from an EMBL/GenBank/DDBJ whole genome shotgun (WGS) entry which is preliminary data.</text>
</comment>
<name>A0A511USM3_9GAMM</name>
<dbReference type="InterPro" id="IPR036291">
    <property type="entry name" value="NAD(P)-bd_dom_sf"/>
</dbReference>
<dbReference type="RefSeq" id="WP_146876483.1">
    <property type="nucleotide sequence ID" value="NZ_BJXV01000025.1"/>
</dbReference>
<dbReference type="OrthoDB" id="9803111at2"/>
<feature type="transmembrane region" description="Helical" evidence="2">
    <location>
        <begin position="83"/>
        <end position="109"/>
    </location>
</feature>
<sequence length="711" mass="78185">MMFFIKTLFGLTRRHKQLIQLFVDTLLMVGSFMLAMLLRLDSLAFLVNDSVWLALPVMVPVSLFIFIRLGFYRSIVRFMDIKALQALSAGVLGSALTLYIVSMVLSLPVPRSVPFIYAMLAFITIGGIRLALRLIYQRGQQLQKTRVLIYGAGAAGRQLVVSLRHGRDYEPIGFVDYAPLLQGTHVQGLRVYSPEATPKLIENFGVEKFLLAIPEATRARRQEVIESIEPLSIPVQTIPDMADIVSGKAKFNELRDVRVEDLLGRDPVPPDPKLMGANITHKAVMVTGAGGSIGSELCRQIVRLLPERLIIVDSSEYSLYKIDQDLAQLIEKDKLNVEVKPALVSVRNGDVISRLIRTFKIDTIYHAAAYKHVPLVEFNPAEGVLNNVFGTLAVAKAAIKEGVESFVLVSTDKAVRPTNVMGASKRMAELVCQACADKQTDTRFSMVRFGNVLGSSGSVVPLFRRQIEKGGPITVTHPDITRYFMTIPEAAQLVIQAGGMATGGDVFVLDMGKPVKIVELATRMVKLSGLSCRFMSVPTDVKTIAVQAKEILLDKKGEILIQFTGLRPGEKLYEELLATDSATQTRHPRIMTASEGFLAWSELEPVLSHLEAACKNQDAVKIRELLIAAPTDYQPQSDIVDHFWLSSPLHHLAKKSSTNASTNTSAHSKDLADCELKSTASQPGKIKLSMEELEAIPKVGLVIDSVNGRQS</sequence>
<evidence type="ECO:0000313" key="5">
    <source>
        <dbReference type="Proteomes" id="UP000321303"/>
    </source>
</evidence>
<evidence type="ECO:0000259" key="3">
    <source>
        <dbReference type="Pfam" id="PF02719"/>
    </source>
</evidence>
<evidence type="ECO:0000313" key="4">
    <source>
        <dbReference type="EMBL" id="GEN29575.1"/>
    </source>
</evidence>
<accession>A0A511USM3</accession>
<feature type="transmembrane region" description="Helical" evidence="2">
    <location>
        <begin position="21"/>
        <end position="40"/>
    </location>
</feature>
<keyword evidence="2" id="KW-0812">Transmembrane</keyword>
<dbReference type="Gene3D" id="3.40.50.720">
    <property type="entry name" value="NAD(P)-binding Rossmann-like Domain"/>
    <property type="match status" value="2"/>
</dbReference>
<evidence type="ECO:0000256" key="2">
    <source>
        <dbReference type="SAM" id="Phobius"/>
    </source>
</evidence>